<comment type="caution">
    <text evidence="8">The sequence shown here is derived from an EMBL/GenBank/DDBJ whole genome shotgun (WGS) entry which is preliminary data.</text>
</comment>
<evidence type="ECO:0000313" key="9">
    <source>
        <dbReference type="EMBL" id="OBR97551.1"/>
    </source>
</evidence>
<keyword evidence="5" id="KW-0564">Palmitate</keyword>
<keyword evidence="3 7" id="KW-0732">Signal</keyword>
<dbReference type="PANTHER" id="PTHR30429">
    <property type="entry name" value="D-METHIONINE-BINDING LIPOPROTEIN METQ"/>
    <property type="match status" value="1"/>
</dbReference>
<dbReference type="PROSITE" id="PS51257">
    <property type="entry name" value="PROKAR_LIPOPROTEIN"/>
    <property type="match status" value="1"/>
</dbReference>
<proteinExistence type="inferred from homology"/>
<evidence type="ECO:0000256" key="3">
    <source>
        <dbReference type="ARBA" id="ARBA00022729"/>
    </source>
</evidence>
<feature type="chain" id="PRO_5039010919" evidence="7">
    <location>
        <begin position="21"/>
        <end position="276"/>
    </location>
</feature>
<accession>A0A166UNX3</accession>
<keyword evidence="4" id="KW-0472">Membrane</keyword>
<dbReference type="Pfam" id="PF03180">
    <property type="entry name" value="Lipoprotein_9"/>
    <property type="match status" value="1"/>
</dbReference>
<dbReference type="GO" id="GO:0016020">
    <property type="term" value="C:membrane"/>
    <property type="evidence" value="ECO:0007669"/>
    <property type="project" value="UniProtKB-SubCell"/>
</dbReference>
<dbReference type="Proteomes" id="UP000093694">
    <property type="component" value="Unassembled WGS sequence"/>
</dbReference>
<evidence type="ECO:0000256" key="4">
    <source>
        <dbReference type="ARBA" id="ARBA00023136"/>
    </source>
</evidence>
<reference evidence="9 11" key="2">
    <citation type="journal article" date="2016" name="Front. Microbiol.">
        <title>Industrial Acetogenic Biocatalysts: A Comparative Metabolic and Genomic Analysis.</title>
        <authorList>
            <person name="Bengelsdorf F."/>
            <person name="Poehlein A."/>
            <person name="Sonja S."/>
            <person name="Erz C."/>
            <person name="Hummel T."/>
            <person name="Hoffmeister S."/>
            <person name="Daniel R."/>
            <person name="Durre P."/>
        </authorList>
    </citation>
    <scope>NUCLEOTIDE SEQUENCE [LARGE SCALE GENOMIC DNA]</scope>
    <source>
        <strain evidence="9 11">PTA-10522</strain>
    </source>
</reference>
<evidence type="ECO:0000256" key="2">
    <source>
        <dbReference type="ARBA" id="ARBA00008973"/>
    </source>
</evidence>
<comment type="subcellular location">
    <subcellularLocation>
        <location evidence="1">Membrane</location>
        <topology evidence="1">Lipid-anchor</topology>
    </subcellularLocation>
</comment>
<keyword evidence="11" id="KW-1185">Reference proteome</keyword>
<dbReference type="Proteomes" id="UP000077384">
    <property type="component" value="Unassembled WGS sequence"/>
</dbReference>
<evidence type="ECO:0000313" key="8">
    <source>
        <dbReference type="EMBL" id="OAA95101.1"/>
    </source>
</evidence>
<protein>
    <submittedName>
        <fullName evidence="8">D-methionine-binding lipoprotein MetQ</fullName>
    </submittedName>
</protein>
<name>A0A166UNX3_9CLOT</name>
<dbReference type="EMBL" id="LITQ01000001">
    <property type="protein sequence ID" value="OAA95101.1"/>
    <property type="molecule type" value="Genomic_DNA"/>
</dbReference>
<dbReference type="PANTHER" id="PTHR30429:SF0">
    <property type="entry name" value="METHIONINE-BINDING LIPOPROTEIN METQ"/>
    <property type="match status" value="1"/>
</dbReference>
<dbReference type="EMBL" id="LROR01000022">
    <property type="protein sequence ID" value="OBR97551.1"/>
    <property type="molecule type" value="Genomic_DNA"/>
</dbReference>
<evidence type="ECO:0000313" key="10">
    <source>
        <dbReference type="Proteomes" id="UP000077384"/>
    </source>
</evidence>
<dbReference type="InterPro" id="IPR004872">
    <property type="entry name" value="Lipoprotein_NlpA"/>
</dbReference>
<organism evidence="8 10">
    <name type="scientific">Clostridium coskatii</name>
    <dbReference type="NCBI Taxonomy" id="1705578"/>
    <lineage>
        <taxon>Bacteria</taxon>
        <taxon>Bacillati</taxon>
        <taxon>Bacillota</taxon>
        <taxon>Clostridia</taxon>
        <taxon>Eubacteriales</taxon>
        <taxon>Clostridiaceae</taxon>
        <taxon>Clostridium</taxon>
    </lineage>
</organism>
<evidence type="ECO:0000256" key="5">
    <source>
        <dbReference type="ARBA" id="ARBA00023139"/>
    </source>
</evidence>
<dbReference type="Gene3D" id="3.40.190.10">
    <property type="entry name" value="Periplasmic binding protein-like II"/>
    <property type="match status" value="2"/>
</dbReference>
<evidence type="ECO:0000256" key="6">
    <source>
        <dbReference type="ARBA" id="ARBA00023288"/>
    </source>
</evidence>
<dbReference type="SUPFAM" id="SSF53850">
    <property type="entry name" value="Periplasmic binding protein-like II"/>
    <property type="match status" value="1"/>
</dbReference>
<keyword evidence="6 8" id="KW-0449">Lipoprotein</keyword>
<evidence type="ECO:0000256" key="7">
    <source>
        <dbReference type="SAM" id="SignalP"/>
    </source>
</evidence>
<gene>
    <name evidence="8" type="primary">metQ_1</name>
    <name evidence="9" type="ORF">CLCOS_02660</name>
    <name evidence="8" type="ORF">WX73_01510</name>
</gene>
<dbReference type="RefSeq" id="WP_063600031.1">
    <property type="nucleotide sequence ID" value="NZ_LITQ01000001.1"/>
</dbReference>
<dbReference type="PATRIC" id="fig|1705578.3.peg.332"/>
<comment type="similarity">
    <text evidence="2">Belongs to the NlpA lipoprotein family.</text>
</comment>
<evidence type="ECO:0000256" key="1">
    <source>
        <dbReference type="ARBA" id="ARBA00004635"/>
    </source>
</evidence>
<evidence type="ECO:0000313" key="11">
    <source>
        <dbReference type="Proteomes" id="UP000093694"/>
    </source>
</evidence>
<reference evidence="8 10" key="1">
    <citation type="journal article" date="2015" name="Biotechnol. Bioeng.">
        <title>Genome sequence and phenotypic characterization of Caulobacter segnis.</title>
        <authorList>
            <person name="Patel S."/>
            <person name="Fletcher B."/>
            <person name="Scott D.C."/>
            <person name="Ely B."/>
        </authorList>
    </citation>
    <scope>NUCLEOTIDE SEQUENCE [LARGE SCALE GENOMIC DNA]</scope>
    <source>
        <strain evidence="8 10">PS02</strain>
    </source>
</reference>
<dbReference type="AlphaFoldDB" id="A0A166UNX3"/>
<feature type="signal peptide" evidence="7">
    <location>
        <begin position="1"/>
        <end position="20"/>
    </location>
</feature>
<sequence length="276" mass="30069">MKKRKIALLGLLLILSISLAACGSKTQSTTSNSSTKSNKTYTVATTALFKDILVAAQPDFEKSGNKLVIKVFDDAITPNVALKEGSVDATFHQNEPYLITYNKQKGTDLIKFDKGLVTTFYGVYSTKIKSLNELKDGAKISVPNDASNEGRALKLLESKGLIKLKAGVASPTKIDIVENRRNLQIVEMDGWSIIKALPDVDCGVTSSSVAVKCNIDPKSAIAIDDSLKTRKYSIILVVNKDKSKDPLAKLLQDSIRTKNVKKALQEKYKGAMVPLF</sequence>